<gene>
    <name evidence="6" type="ORF">THFILI_08145</name>
</gene>
<evidence type="ECO:0000313" key="6">
    <source>
        <dbReference type="EMBL" id="KGQ21692.2"/>
    </source>
</evidence>
<evidence type="ECO:0000256" key="3">
    <source>
        <dbReference type="ARBA" id="ARBA00022801"/>
    </source>
</evidence>
<dbReference type="GO" id="GO:0016787">
    <property type="term" value="F:hydrolase activity"/>
    <property type="evidence" value="ECO:0007669"/>
    <property type="project" value="UniProtKB-KW"/>
</dbReference>
<dbReference type="OrthoDB" id="9774177at2"/>
<dbReference type="GO" id="GO:0046872">
    <property type="term" value="F:metal ion binding"/>
    <property type="evidence" value="ECO:0007669"/>
    <property type="project" value="UniProtKB-KW"/>
</dbReference>
<dbReference type="STRING" id="276.THFILI_08145"/>
<sequence>MNALRALGLEGRRALILHHDDLGLTHAQNQAYLTLGWPTGSVILPAAWASGVRGEDLGVHLVLTSEWEAPRYRPLTPGKSLRDEAGFFPKSPEEVWKKARAEEVEAELRAQIEAAFRLFSPTHLDSHQGSLLRPDLAEIYLRLAEAYGLMPLLPAREDLEALGFPRDFLEGLAPLLERAPFPTLRLLDPYALPPKERLGFYLGLSHLPPGLYQLIHHSALPTPEGRALPDWETREADYFALSHPEVRRVLAEFYPVTWKDLREAWRKG</sequence>
<dbReference type="Gene3D" id="3.20.20.370">
    <property type="entry name" value="Glycoside hydrolase/deacetylase"/>
    <property type="match status" value="1"/>
</dbReference>
<evidence type="ECO:0000256" key="4">
    <source>
        <dbReference type="ARBA" id="ARBA00022842"/>
    </source>
</evidence>
<evidence type="ECO:0000256" key="1">
    <source>
        <dbReference type="ARBA" id="ARBA00001946"/>
    </source>
</evidence>
<dbReference type="GO" id="GO:0005975">
    <property type="term" value="P:carbohydrate metabolic process"/>
    <property type="evidence" value="ECO:0007669"/>
    <property type="project" value="InterPro"/>
</dbReference>
<dbReference type="Pfam" id="PF04794">
    <property type="entry name" value="YdjC"/>
    <property type="match status" value="1"/>
</dbReference>
<accession>A0A0A2WSI6</accession>
<comment type="caution">
    <text evidence="6">The sequence shown here is derived from an EMBL/GenBank/DDBJ whole genome shotgun (WGS) entry which is preliminary data.</text>
</comment>
<dbReference type="InterPro" id="IPR006879">
    <property type="entry name" value="YdjC-like"/>
</dbReference>
<name>A0A0A2WSI6_THEFI</name>
<dbReference type="EMBL" id="JPSL02000039">
    <property type="protein sequence ID" value="KGQ21692.2"/>
    <property type="molecule type" value="Genomic_DNA"/>
</dbReference>
<proteinExistence type="predicted"/>
<dbReference type="AlphaFoldDB" id="A0A0A2WSI6"/>
<keyword evidence="2" id="KW-0479">Metal-binding</keyword>
<organism evidence="6 7">
    <name type="scientific">Thermus filiformis</name>
    <dbReference type="NCBI Taxonomy" id="276"/>
    <lineage>
        <taxon>Bacteria</taxon>
        <taxon>Thermotogati</taxon>
        <taxon>Deinococcota</taxon>
        <taxon>Deinococci</taxon>
        <taxon>Thermales</taxon>
        <taxon>Thermaceae</taxon>
        <taxon>Thermus</taxon>
    </lineage>
</organism>
<keyword evidence="3" id="KW-0378">Hydrolase</keyword>
<evidence type="ECO:0000256" key="5">
    <source>
        <dbReference type="ARBA" id="ARBA00023277"/>
    </source>
</evidence>
<evidence type="ECO:0000256" key="2">
    <source>
        <dbReference type="ARBA" id="ARBA00022723"/>
    </source>
</evidence>
<dbReference type="Proteomes" id="UP000030364">
    <property type="component" value="Unassembled WGS sequence"/>
</dbReference>
<protein>
    <recommendedName>
        <fullName evidence="8">Carbohydrate deacetylase</fullName>
    </recommendedName>
</protein>
<evidence type="ECO:0008006" key="8">
    <source>
        <dbReference type="Google" id="ProtNLM"/>
    </source>
</evidence>
<keyword evidence="4" id="KW-0460">Magnesium</keyword>
<keyword evidence="5" id="KW-0119">Carbohydrate metabolism</keyword>
<evidence type="ECO:0000313" key="7">
    <source>
        <dbReference type="Proteomes" id="UP000030364"/>
    </source>
</evidence>
<dbReference type="SUPFAM" id="SSF88713">
    <property type="entry name" value="Glycoside hydrolase/deacetylase"/>
    <property type="match status" value="1"/>
</dbReference>
<dbReference type="InterPro" id="IPR011330">
    <property type="entry name" value="Glyco_hydro/deAcase_b/a-brl"/>
</dbReference>
<comment type="cofactor">
    <cofactor evidence="1">
        <name>Mg(2+)</name>
        <dbReference type="ChEBI" id="CHEBI:18420"/>
    </cofactor>
</comment>
<keyword evidence="7" id="KW-1185">Reference proteome</keyword>
<reference evidence="6 7" key="1">
    <citation type="journal article" date="2015" name="Genome Announc.">
        <title>Draft Genome Sequence of the Thermophile Thermus filiformis ATCC 43280, Producer of Carotenoid-(Di)glucoside-Branched Fatty Acid (Di)esters and Source of Hyperthermostable Enzymes of Biotechnological Interest.</title>
        <authorList>
            <person name="Mandelli F."/>
            <person name="Oliveira Ramires B."/>
            <person name="Couger M.B."/>
            <person name="Paixao D.A."/>
            <person name="Camilo C.M."/>
            <person name="Polikarpov I."/>
            <person name="Prade R."/>
            <person name="Riano-Pachon D.M."/>
            <person name="Squina F.M."/>
        </authorList>
    </citation>
    <scope>NUCLEOTIDE SEQUENCE [LARGE SCALE GENOMIC DNA]</scope>
    <source>
        <strain evidence="6 7">ATCC 43280</strain>
    </source>
</reference>